<accession>A0ABR2UZZ7</accession>
<keyword evidence="1" id="KW-1133">Transmembrane helix</keyword>
<evidence type="ECO:0000256" key="1">
    <source>
        <dbReference type="SAM" id="Phobius"/>
    </source>
</evidence>
<protein>
    <recommendedName>
        <fullName evidence="4">Transmembrane protein</fullName>
    </recommendedName>
</protein>
<proteinExistence type="predicted"/>
<name>A0ABR2UZZ7_9PEZI</name>
<dbReference type="Proteomes" id="UP001408356">
    <property type="component" value="Unassembled WGS sequence"/>
</dbReference>
<gene>
    <name evidence="2" type="ORF">SUNI508_06967</name>
</gene>
<evidence type="ECO:0000313" key="3">
    <source>
        <dbReference type="Proteomes" id="UP001408356"/>
    </source>
</evidence>
<organism evidence="2 3">
    <name type="scientific">Seiridium unicorne</name>
    <dbReference type="NCBI Taxonomy" id="138068"/>
    <lineage>
        <taxon>Eukaryota</taxon>
        <taxon>Fungi</taxon>
        <taxon>Dikarya</taxon>
        <taxon>Ascomycota</taxon>
        <taxon>Pezizomycotina</taxon>
        <taxon>Sordariomycetes</taxon>
        <taxon>Xylariomycetidae</taxon>
        <taxon>Amphisphaeriales</taxon>
        <taxon>Sporocadaceae</taxon>
        <taxon>Seiridium</taxon>
    </lineage>
</organism>
<sequence>MNSPTYFERRYRTLYSPDALNFAARQPRPAVAAIYSPAPTGIHCGLPKGALVARNSTILLTRIAPVALVAGVVAASVVTYFESGSRQSQTLPLSNSTESLNPEALRRKRLIDAYGDRESLERLAEVTAVYEATR</sequence>
<reference evidence="2 3" key="1">
    <citation type="journal article" date="2024" name="J. Plant Pathol.">
        <title>Sequence and assembly of the genome of Seiridium unicorne, isolate CBS 538.82, causal agent of cypress canker disease.</title>
        <authorList>
            <person name="Scali E."/>
            <person name="Rocca G.D."/>
            <person name="Danti R."/>
            <person name="Garbelotto M."/>
            <person name="Barberini S."/>
            <person name="Baroncelli R."/>
            <person name="Emiliani G."/>
        </authorList>
    </citation>
    <scope>NUCLEOTIDE SEQUENCE [LARGE SCALE GENOMIC DNA]</scope>
    <source>
        <strain evidence="2 3">BM-138-508</strain>
    </source>
</reference>
<keyword evidence="1" id="KW-0472">Membrane</keyword>
<keyword evidence="3" id="KW-1185">Reference proteome</keyword>
<feature type="transmembrane region" description="Helical" evidence="1">
    <location>
        <begin position="63"/>
        <end position="81"/>
    </location>
</feature>
<keyword evidence="1" id="KW-0812">Transmembrane</keyword>
<comment type="caution">
    <text evidence="2">The sequence shown here is derived from an EMBL/GenBank/DDBJ whole genome shotgun (WGS) entry which is preliminary data.</text>
</comment>
<dbReference type="EMBL" id="JARVKF010000279">
    <property type="protein sequence ID" value="KAK9419961.1"/>
    <property type="molecule type" value="Genomic_DNA"/>
</dbReference>
<evidence type="ECO:0000313" key="2">
    <source>
        <dbReference type="EMBL" id="KAK9419961.1"/>
    </source>
</evidence>
<evidence type="ECO:0008006" key="4">
    <source>
        <dbReference type="Google" id="ProtNLM"/>
    </source>
</evidence>